<evidence type="ECO:0000313" key="3">
    <source>
        <dbReference type="Proteomes" id="UP000803884"/>
    </source>
</evidence>
<proteinExistence type="predicted"/>
<evidence type="ECO:0000256" key="1">
    <source>
        <dbReference type="SAM" id="MobiDB-lite"/>
    </source>
</evidence>
<dbReference type="GeneID" id="96004725"/>
<feature type="region of interest" description="Disordered" evidence="1">
    <location>
        <begin position="67"/>
        <end position="176"/>
    </location>
</feature>
<dbReference type="RefSeq" id="XP_069231244.1">
    <property type="nucleotide sequence ID" value="XM_069371887.1"/>
</dbReference>
<dbReference type="Proteomes" id="UP000803884">
    <property type="component" value="Unassembled WGS sequence"/>
</dbReference>
<evidence type="ECO:0000313" key="2">
    <source>
        <dbReference type="EMBL" id="KAL1588139.1"/>
    </source>
</evidence>
<accession>A0AB34KYC9</accession>
<dbReference type="InterPro" id="IPR058940">
    <property type="entry name" value="mS26_fungi"/>
</dbReference>
<gene>
    <name evidence="2" type="ORF">WHR41_03281</name>
</gene>
<organism evidence="2 3">
    <name type="scientific">Cladosporium halotolerans</name>
    <dbReference type="NCBI Taxonomy" id="1052096"/>
    <lineage>
        <taxon>Eukaryota</taxon>
        <taxon>Fungi</taxon>
        <taxon>Dikarya</taxon>
        <taxon>Ascomycota</taxon>
        <taxon>Pezizomycotina</taxon>
        <taxon>Dothideomycetes</taxon>
        <taxon>Dothideomycetidae</taxon>
        <taxon>Cladosporiales</taxon>
        <taxon>Cladosporiaceae</taxon>
        <taxon>Cladosporium</taxon>
    </lineage>
</organism>
<name>A0AB34KYC9_9PEZI</name>
<dbReference type="AlphaFoldDB" id="A0AB34KYC9"/>
<feature type="compositionally biased region" description="Basic and acidic residues" evidence="1">
    <location>
        <begin position="81"/>
        <end position="158"/>
    </location>
</feature>
<dbReference type="EMBL" id="JAAQHG020000008">
    <property type="protein sequence ID" value="KAL1588139.1"/>
    <property type="molecule type" value="Genomic_DNA"/>
</dbReference>
<feature type="region of interest" description="Disordered" evidence="1">
    <location>
        <begin position="21"/>
        <end position="53"/>
    </location>
</feature>
<reference evidence="2 3" key="1">
    <citation type="journal article" date="2020" name="Microbiol. Resour. Announc.">
        <title>Draft Genome Sequence of a Cladosporium Species Isolated from the Mesophotic Ascidian Didemnum maculosum.</title>
        <authorList>
            <person name="Gioti A."/>
            <person name="Siaperas R."/>
            <person name="Nikolaivits E."/>
            <person name="Le Goff G."/>
            <person name="Ouazzani J."/>
            <person name="Kotoulas G."/>
            <person name="Topakas E."/>
        </authorList>
    </citation>
    <scope>NUCLEOTIDE SEQUENCE [LARGE SCALE GENOMIC DNA]</scope>
    <source>
        <strain evidence="2 3">TM138-S3</strain>
    </source>
</reference>
<sequence>MPPRTALSTPLRAWKCPSCSQRTFTSTAGRASVGPEHPRYINFPEPPQQNAPQHKWMKGVLPVPRDVFGGKGAGDQSSEEALARKTKAAERQRDPEKGSREAWKARMAEQRKRNLREGVRELKDRQQKTRRRMETAQAEKYREQDELLSRPEREDERLTTPSHGLDLDALYHGQVPDPSRQTRLALKRERSAAFEATRTAERLDSVNTLYSHARNFIVTPKQLDEAVENAFGTNDFPVTFGDRGEGMSIWETGKPQSVQDMLNRANNARSSKAIESAGGYIAINQERVRRIAEALTGGKMDTDNF</sequence>
<dbReference type="CDD" id="cd23703">
    <property type="entry name" value="mS26_PET12"/>
    <property type="match status" value="1"/>
</dbReference>
<comment type="caution">
    <text evidence="2">The sequence shown here is derived from an EMBL/GenBank/DDBJ whole genome shotgun (WGS) entry which is preliminary data.</text>
</comment>
<keyword evidence="3" id="KW-1185">Reference proteome</keyword>
<dbReference type="Pfam" id="PF26163">
    <property type="entry name" value="mS26"/>
    <property type="match status" value="1"/>
</dbReference>
<protein>
    <submittedName>
        <fullName evidence="2">Uncharacterized protein</fullName>
    </submittedName>
</protein>